<evidence type="ECO:0000256" key="1">
    <source>
        <dbReference type="SAM" id="MobiDB-lite"/>
    </source>
</evidence>
<sequence>MERNHGAASHQSKRPCQTDGSNPAVIALHRNPRHGASRRSADFECEISASEEESEDWKTTTVQLAIPSARCPNRAVAGTPPATARLRELARFGTMRSHPFHGISETSSQSPIGLIPRRVTMLPIVDDPLRHLRSIGAGMQDTLPRQARYRRLANSRNSRNNYRIQQIHSKSARQSQIRNRIAVMPPHRLCSRQNVASKFARMFQGIPPIWHSRIVVIGMLAATAVFPRVAEHGPVIPPDSPVPKPLSLPTKNNSNPPANKVPLWHNHTHGFGRDTRAMPKLATTSAPPASGTQIRQGHD</sequence>
<protein>
    <submittedName>
        <fullName evidence="2">Uncharacterized protein</fullName>
    </submittedName>
</protein>
<dbReference type="Proteomes" id="UP000464378">
    <property type="component" value="Chromosome"/>
</dbReference>
<organism evidence="2">
    <name type="scientific">Tuwongella immobilis</name>
    <dbReference type="NCBI Taxonomy" id="692036"/>
    <lineage>
        <taxon>Bacteria</taxon>
        <taxon>Pseudomonadati</taxon>
        <taxon>Planctomycetota</taxon>
        <taxon>Planctomycetia</taxon>
        <taxon>Gemmatales</taxon>
        <taxon>Gemmataceae</taxon>
        <taxon>Tuwongella</taxon>
    </lineage>
</organism>
<feature type="compositionally biased region" description="Polar residues" evidence="1">
    <location>
        <begin position="282"/>
        <end position="299"/>
    </location>
</feature>
<name>A0A6C2YJM6_9BACT</name>
<feature type="compositionally biased region" description="Pro residues" evidence="1">
    <location>
        <begin position="237"/>
        <end position="246"/>
    </location>
</feature>
<dbReference type="InParanoid" id="A0A6C2YJM6"/>
<keyword evidence="3" id="KW-1185">Reference proteome</keyword>
<accession>A0A6C2YJM6</accession>
<dbReference type="AlphaFoldDB" id="A0A6C2YJM6"/>
<proteinExistence type="predicted"/>
<dbReference type="EMBL" id="LR586016">
    <property type="protein sequence ID" value="VIP01429.1"/>
    <property type="molecule type" value="Genomic_DNA"/>
</dbReference>
<feature type="region of interest" description="Disordered" evidence="1">
    <location>
        <begin position="237"/>
        <end position="299"/>
    </location>
</feature>
<reference evidence="2" key="1">
    <citation type="submission" date="2019-04" db="EMBL/GenBank/DDBJ databases">
        <authorList>
            <consortium name="Science for Life Laboratories"/>
        </authorList>
    </citation>
    <scope>NUCLEOTIDE SEQUENCE</scope>
    <source>
        <strain evidence="2">MBLW1</strain>
    </source>
</reference>
<dbReference type="EMBL" id="LR593887">
    <property type="protein sequence ID" value="VTR98379.1"/>
    <property type="molecule type" value="Genomic_DNA"/>
</dbReference>
<dbReference type="KEGG" id="tim:GMBLW1_25310"/>
<feature type="region of interest" description="Disordered" evidence="1">
    <location>
        <begin position="1"/>
        <end position="39"/>
    </location>
</feature>
<evidence type="ECO:0000313" key="2">
    <source>
        <dbReference type="EMBL" id="VIP01429.1"/>
    </source>
</evidence>
<evidence type="ECO:0000313" key="3">
    <source>
        <dbReference type="Proteomes" id="UP000464378"/>
    </source>
</evidence>
<gene>
    <name evidence="2" type="ORF">GMBLW1_25310</name>
</gene>